<dbReference type="RefSeq" id="WP_016373438.1">
    <property type="nucleotide sequence ID" value="NZ_ANKB01000117.1"/>
</dbReference>
<gene>
    <name evidence="1" type="ORF">Lpl14_15066</name>
</gene>
<dbReference type="Proteomes" id="UP000014285">
    <property type="component" value="Unassembled WGS sequence"/>
</dbReference>
<comment type="caution">
    <text evidence="1">The sequence shown here is derived from an EMBL/GenBank/DDBJ whole genome shotgun (WGS) entry which is preliminary data.</text>
</comment>
<sequence>SMGDFLLAISFTEHQTCAHKLKGIVNISCWAGSVDFEKRQRQLDNFVYCRWHFLLLAFAKTIIIFSLKQKNAQPLSGGHFL</sequence>
<dbReference type="AlphaFoldDB" id="A0A829GQ42"/>
<dbReference type="EMBL" id="ANKB01000117">
    <property type="protein sequence ID" value="EPC62387.1"/>
    <property type="molecule type" value="Genomic_DNA"/>
</dbReference>
<feature type="non-terminal residue" evidence="1">
    <location>
        <position position="1"/>
    </location>
</feature>
<accession>A0A829GQ42</accession>
<name>A0A829GQ42_LACPA</name>
<evidence type="ECO:0000313" key="2">
    <source>
        <dbReference type="Proteomes" id="UP000014285"/>
    </source>
</evidence>
<protein>
    <submittedName>
        <fullName evidence="1">Uncharacterized protein</fullName>
    </submittedName>
</protein>
<evidence type="ECO:0000313" key="1">
    <source>
        <dbReference type="EMBL" id="EPC62387.1"/>
    </source>
</evidence>
<proteinExistence type="predicted"/>
<reference evidence="1 2" key="1">
    <citation type="journal article" date="2013" name="PLoS ONE">
        <title>Lactobacillus paracasei comparative genomics: towards species pan-genome definition and exploitation of diversity.</title>
        <authorList>
            <person name="Smokvina T."/>
            <person name="Wels M."/>
            <person name="Polka J."/>
            <person name="Chervaux C."/>
            <person name="Brisse S."/>
            <person name="Boekhorst J."/>
            <person name="van Hylckama Vlieg J.E."/>
            <person name="Siezen R.J."/>
        </authorList>
    </citation>
    <scope>NUCLEOTIDE SEQUENCE [LARGE SCALE GENOMIC DNA]</scope>
    <source>
        <strain evidence="1 2">Lpl14</strain>
    </source>
</reference>
<organism evidence="1 2">
    <name type="scientific">Lacticaseibacillus paracasei subsp. tolerans Lpl14</name>
    <dbReference type="NCBI Taxonomy" id="1256229"/>
    <lineage>
        <taxon>Bacteria</taxon>
        <taxon>Bacillati</taxon>
        <taxon>Bacillota</taxon>
        <taxon>Bacilli</taxon>
        <taxon>Lactobacillales</taxon>
        <taxon>Lactobacillaceae</taxon>
        <taxon>Lacticaseibacillus</taxon>
    </lineage>
</organism>